<reference evidence="2 3" key="1">
    <citation type="submission" date="2019-06" db="EMBL/GenBank/DDBJ databases">
        <title>Sequencing the genomes of 1000 actinobacteria strains.</title>
        <authorList>
            <person name="Klenk H.-P."/>
        </authorList>
    </citation>
    <scope>NUCLEOTIDE SEQUENCE [LARGE SCALE GENOMIC DNA]</scope>
    <source>
        <strain evidence="2 3">DSM 45928</strain>
    </source>
</reference>
<protein>
    <submittedName>
        <fullName evidence="2">Uncharacterized protein</fullName>
    </submittedName>
</protein>
<dbReference type="AlphaFoldDB" id="A0A543ARS7"/>
<dbReference type="Proteomes" id="UP000317043">
    <property type="component" value="Unassembled WGS sequence"/>
</dbReference>
<proteinExistence type="predicted"/>
<accession>A0A543ARS7</accession>
<feature type="region of interest" description="Disordered" evidence="1">
    <location>
        <begin position="633"/>
        <end position="663"/>
    </location>
</feature>
<organism evidence="2 3">
    <name type="scientific">Stackebrandtia endophytica</name>
    <dbReference type="NCBI Taxonomy" id="1496996"/>
    <lineage>
        <taxon>Bacteria</taxon>
        <taxon>Bacillati</taxon>
        <taxon>Actinomycetota</taxon>
        <taxon>Actinomycetes</taxon>
        <taxon>Glycomycetales</taxon>
        <taxon>Glycomycetaceae</taxon>
        <taxon>Stackebrandtia</taxon>
    </lineage>
</organism>
<evidence type="ECO:0000313" key="2">
    <source>
        <dbReference type="EMBL" id="TQL75215.1"/>
    </source>
</evidence>
<feature type="compositionally biased region" description="Basic residues" evidence="1">
    <location>
        <begin position="651"/>
        <end position="663"/>
    </location>
</feature>
<gene>
    <name evidence="2" type="ORF">FB566_0712</name>
</gene>
<dbReference type="EMBL" id="VFOW01000001">
    <property type="protein sequence ID" value="TQL75215.1"/>
    <property type="molecule type" value="Genomic_DNA"/>
</dbReference>
<sequence>MRTCFDIEERDEYHAARTLLTRRCLAWSGEIVGSVDAHLISSAFDSRHFSSDGRLTYWQPWHIQYFLLEWVPRYLDVDGRDLSGAPDVLRHLLRFIGDYGLRDPRGGTPADNEAAIDDAARRFPAALADLERFGVDRYWGRLARRHGVTVDGPESLRAFQQRAVREGLDLDPGTFAAVDPTRQLPWQPNEERAPAQLPVELPEPRRLVAEANRNVVIRRARTLIDWLGEGGRPVDSEGRLAEPDRQELAGTLGLSEIAEADRFIDWMKKARIVRRFRGRLHPIARAKPVLVDAIALWRRLFDAIEELGGRFLPSGAGGKSALARDLRDILPDILNSLYSLPSAMPTKRLEETVWWHCCGAELDIEELSLEQRRAHRDALRRDLTALWNRLSELGAIHRDWGKADPVFLSDLSGDGLDSPFDPDTTAELAAELRQPTELVSLTDLATFVMRDRMLAEGREAGLIGELAQTDAPEMLGVVTQHYPPDAAAFEVSNWLDTHDRDLEALLDVARSTPLRSRAAAILELLYDVDPSSAKLLRRVRSDPELAPAALVCLVETGILDMLDLTDSERRLLTAESSLRLMELDGPAPLIAGLEELPRSDARTVLDRVLTSGHPDRQAISEFRQLVVSPLRRERTAARPRQPVISPERLGATRRARLKNGGHA</sequence>
<keyword evidence="3" id="KW-1185">Reference proteome</keyword>
<dbReference type="OrthoDB" id="3578774at2"/>
<dbReference type="InParanoid" id="A0A543ARS7"/>
<evidence type="ECO:0000256" key="1">
    <source>
        <dbReference type="SAM" id="MobiDB-lite"/>
    </source>
</evidence>
<name>A0A543ARS7_9ACTN</name>
<comment type="caution">
    <text evidence="2">The sequence shown here is derived from an EMBL/GenBank/DDBJ whole genome shotgun (WGS) entry which is preliminary data.</text>
</comment>
<evidence type="ECO:0000313" key="3">
    <source>
        <dbReference type="Proteomes" id="UP000317043"/>
    </source>
</evidence>
<dbReference type="RefSeq" id="WP_142034918.1">
    <property type="nucleotide sequence ID" value="NZ_JBHTGS010000001.1"/>
</dbReference>